<proteinExistence type="predicted"/>
<comment type="caution">
    <text evidence="1">The sequence shown here is derived from an EMBL/GenBank/DDBJ whole genome shotgun (WGS) entry which is preliminary data.</text>
</comment>
<dbReference type="EMBL" id="JAFEMO010000007">
    <property type="protein sequence ID" value="KAH7567187.1"/>
    <property type="molecule type" value="Genomic_DNA"/>
</dbReference>
<evidence type="ECO:0000313" key="1">
    <source>
        <dbReference type="EMBL" id="KAH7567187.1"/>
    </source>
</evidence>
<sequence>MRPVRRSVFTQLGRRLRSPKSVRILFRISDHPTSTVDRTRPWMTRPLLVSGPDYYKTLRRDVIVRNQCEYLCLWDAMALPALDYMNAIFYLKAEIAGQDNARRERAAGGPMDFCVAANIVHETIMLKSGTWGDNGICSTLIHTKFSLLNGDNKNRYDRVKSLIRNSDLYGQAVIETFSRHVSLHFVKDEMRGCSCTWLESGKFQSALECHALELCISENALKNWRLLVIFPLATSPTTTTFKSLTEDLPLLNSEYQAMTAW</sequence>
<name>A0ABQ8HS92_9ROSI</name>
<reference evidence="1 2" key="1">
    <citation type="submission" date="2021-02" db="EMBL/GenBank/DDBJ databases">
        <title>Plant Genome Project.</title>
        <authorList>
            <person name="Zhang R.-G."/>
        </authorList>
    </citation>
    <scope>NUCLEOTIDE SEQUENCE [LARGE SCALE GENOMIC DNA]</scope>
    <source>
        <tissue evidence="1">Leaves</tissue>
    </source>
</reference>
<evidence type="ECO:0000313" key="2">
    <source>
        <dbReference type="Proteomes" id="UP000827721"/>
    </source>
</evidence>
<accession>A0ABQ8HS92</accession>
<dbReference type="Proteomes" id="UP000827721">
    <property type="component" value="Unassembled WGS sequence"/>
</dbReference>
<gene>
    <name evidence="1" type="ORF">JRO89_XS07G0029400</name>
</gene>
<protein>
    <submittedName>
        <fullName evidence="1">Uncharacterized protein</fullName>
    </submittedName>
</protein>
<keyword evidence="2" id="KW-1185">Reference proteome</keyword>
<organism evidence="1 2">
    <name type="scientific">Xanthoceras sorbifolium</name>
    <dbReference type="NCBI Taxonomy" id="99658"/>
    <lineage>
        <taxon>Eukaryota</taxon>
        <taxon>Viridiplantae</taxon>
        <taxon>Streptophyta</taxon>
        <taxon>Embryophyta</taxon>
        <taxon>Tracheophyta</taxon>
        <taxon>Spermatophyta</taxon>
        <taxon>Magnoliopsida</taxon>
        <taxon>eudicotyledons</taxon>
        <taxon>Gunneridae</taxon>
        <taxon>Pentapetalae</taxon>
        <taxon>rosids</taxon>
        <taxon>malvids</taxon>
        <taxon>Sapindales</taxon>
        <taxon>Sapindaceae</taxon>
        <taxon>Xanthoceroideae</taxon>
        <taxon>Xanthoceras</taxon>
    </lineage>
</organism>